<evidence type="ECO:0000313" key="3">
    <source>
        <dbReference type="EMBL" id="MCX2978921.1"/>
    </source>
</evidence>
<dbReference type="SUPFAM" id="SSF56959">
    <property type="entry name" value="Leukocidin-like"/>
    <property type="match status" value="1"/>
</dbReference>
<accession>A0ABT3T9F1</accession>
<feature type="chain" id="PRO_5046586058" evidence="2">
    <location>
        <begin position="21"/>
        <end position="579"/>
    </location>
</feature>
<dbReference type="Proteomes" id="UP001143304">
    <property type="component" value="Unassembled WGS sequence"/>
</dbReference>
<name>A0ABT3T9F1_9GAMM</name>
<dbReference type="PROSITE" id="PS51257">
    <property type="entry name" value="PROKAR_LIPOPROTEIN"/>
    <property type="match status" value="1"/>
</dbReference>
<organism evidence="3 4">
    <name type="scientific">Candidatus Marimicrobium litorale</name>
    <dbReference type="NCBI Taxonomy" id="2518991"/>
    <lineage>
        <taxon>Bacteria</taxon>
        <taxon>Pseudomonadati</taxon>
        <taxon>Pseudomonadota</taxon>
        <taxon>Gammaproteobacteria</taxon>
        <taxon>Cellvibrionales</taxon>
        <taxon>Halieaceae</taxon>
        <taxon>Marimicrobium</taxon>
    </lineage>
</organism>
<protein>
    <submittedName>
        <fullName evidence="3">Uncharacterized protein</fullName>
    </submittedName>
</protein>
<comment type="caution">
    <text evidence="3">The sequence shown here is derived from an EMBL/GenBank/DDBJ whole genome shotgun (WGS) entry which is preliminary data.</text>
</comment>
<keyword evidence="1 2" id="KW-0732">Signal</keyword>
<keyword evidence="4" id="KW-1185">Reference proteome</keyword>
<evidence type="ECO:0000313" key="4">
    <source>
        <dbReference type="Proteomes" id="UP001143304"/>
    </source>
</evidence>
<dbReference type="RefSeq" id="WP_279250615.1">
    <property type="nucleotide sequence ID" value="NZ_SHNO01000001.1"/>
</dbReference>
<reference evidence="3" key="1">
    <citation type="submission" date="2019-02" db="EMBL/GenBank/DDBJ databases">
        <authorList>
            <person name="Li S.-H."/>
        </authorList>
    </citation>
    <scope>NUCLEOTIDE SEQUENCE</scope>
    <source>
        <strain evidence="3">IMCC11814</strain>
    </source>
</reference>
<evidence type="ECO:0000256" key="2">
    <source>
        <dbReference type="SAM" id="SignalP"/>
    </source>
</evidence>
<dbReference type="EMBL" id="SHNO01000001">
    <property type="protein sequence ID" value="MCX2978921.1"/>
    <property type="molecule type" value="Genomic_DNA"/>
</dbReference>
<feature type="signal peptide" evidence="2">
    <location>
        <begin position="1"/>
        <end position="20"/>
    </location>
</feature>
<gene>
    <name evidence="3" type="ORF">EYC82_16355</name>
</gene>
<dbReference type="InterPro" id="IPR036435">
    <property type="entry name" value="Leukocidin/porin_MspA_sf"/>
</dbReference>
<dbReference type="Gene3D" id="2.70.240.10">
    <property type="entry name" value="Leukocidin/porin MspA"/>
    <property type="match status" value="1"/>
</dbReference>
<proteinExistence type="predicted"/>
<sequence>MPNHVRLVTALFLSSCVALITSGCSDSAQSQSGEYEVVQLIGNYNNATIEAVRSDLVVVPFSPDYNPQVTPIMIAPGVLDPVDALTQQEKDAIKASYAAGQTLALIAPSTIDVKAFHGLLGVGAAFESTTDPVLLAYIMRREDGMPTATALFRIRPTPDTAEDPGADARAYARAYDIVVDDLSRSPLPSSEPTSDLTGGPIDLSKNYIQSTVLKTTTGGIYSMPVNVHAGRICNQATDFYVITSNGDWDPTEAKWQSASFLKNQISLTNDNRDLTIDWQDSEEYCSGGTQVWKNPFGGGFDSRMCRYMNYPLNYYVAFNPPVSPKPTQVSASPSGNQGRSTQYTNSFSFNLGVDVNVSGDGPQAGLQAGASWSKSVSTTVPALVVEAGDIVSDLGAYTKYEYCTEGDSAENCVSKIQMAPGSNVCQDYIVGQPQNGQTPKGRLSSTLQAAAWQVDSNSYSAGTSYYDLKVTWNTVLATSTARLWGGAMENTGPWSGIGPTGSCNSFGCSCSISSETTQTVATSFTFKVPLPSSCSAPSPPTPPPTPGSDCSAAFCAANPGASCTATPSCEYCDQSECHE</sequence>
<evidence type="ECO:0000256" key="1">
    <source>
        <dbReference type="ARBA" id="ARBA00022729"/>
    </source>
</evidence>